<gene>
    <name evidence="1" type="ORF">FA95DRAFT_1578556</name>
</gene>
<sequence length="147" mass="16830">MIVGEGKREVWEAHLRHADTQLIAAPSQPSSLAETSGSQAYKPTRTYPHNTGTGETCWYMSTRQFTVKCPPQHLPGRQVADLYIHRDTSRDLLQIWLLNYDDDQLMPISPGQQHPRDAGRRFYIRKHVEPSWVIVMESRARRGGAGY</sequence>
<reference evidence="1" key="2">
    <citation type="journal article" date="2022" name="New Phytol.">
        <title>Evolutionary transition to the ectomycorrhizal habit in the genomes of a hyperdiverse lineage of mushroom-forming fungi.</title>
        <authorList>
            <person name="Looney B."/>
            <person name="Miyauchi S."/>
            <person name="Morin E."/>
            <person name="Drula E."/>
            <person name="Courty P.E."/>
            <person name="Kohler A."/>
            <person name="Kuo A."/>
            <person name="LaButti K."/>
            <person name="Pangilinan J."/>
            <person name="Lipzen A."/>
            <person name="Riley R."/>
            <person name="Andreopoulos W."/>
            <person name="He G."/>
            <person name="Johnson J."/>
            <person name="Nolan M."/>
            <person name="Tritt A."/>
            <person name="Barry K.W."/>
            <person name="Grigoriev I.V."/>
            <person name="Nagy L.G."/>
            <person name="Hibbett D."/>
            <person name="Henrissat B."/>
            <person name="Matheny P.B."/>
            <person name="Labbe J."/>
            <person name="Martin F.M."/>
        </authorList>
    </citation>
    <scope>NUCLEOTIDE SEQUENCE</scope>
    <source>
        <strain evidence="1">FP105234-sp</strain>
    </source>
</reference>
<evidence type="ECO:0000313" key="1">
    <source>
        <dbReference type="EMBL" id="KAI0037854.1"/>
    </source>
</evidence>
<dbReference type="Proteomes" id="UP000814033">
    <property type="component" value="Unassembled WGS sequence"/>
</dbReference>
<keyword evidence="2" id="KW-1185">Reference proteome</keyword>
<organism evidence="1 2">
    <name type="scientific">Auriscalpium vulgare</name>
    <dbReference type="NCBI Taxonomy" id="40419"/>
    <lineage>
        <taxon>Eukaryota</taxon>
        <taxon>Fungi</taxon>
        <taxon>Dikarya</taxon>
        <taxon>Basidiomycota</taxon>
        <taxon>Agaricomycotina</taxon>
        <taxon>Agaricomycetes</taxon>
        <taxon>Russulales</taxon>
        <taxon>Auriscalpiaceae</taxon>
        <taxon>Auriscalpium</taxon>
    </lineage>
</organism>
<comment type="caution">
    <text evidence="1">The sequence shown here is derived from an EMBL/GenBank/DDBJ whole genome shotgun (WGS) entry which is preliminary data.</text>
</comment>
<name>A0ACB8R146_9AGAM</name>
<evidence type="ECO:0000313" key="2">
    <source>
        <dbReference type="Proteomes" id="UP000814033"/>
    </source>
</evidence>
<dbReference type="EMBL" id="MU276689">
    <property type="protein sequence ID" value="KAI0037854.1"/>
    <property type="molecule type" value="Genomic_DNA"/>
</dbReference>
<proteinExistence type="predicted"/>
<accession>A0ACB8R146</accession>
<protein>
    <submittedName>
        <fullName evidence="1">Uncharacterized protein</fullName>
    </submittedName>
</protein>
<reference evidence="1" key="1">
    <citation type="submission" date="2021-02" db="EMBL/GenBank/DDBJ databases">
        <authorList>
            <consortium name="DOE Joint Genome Institute"/>
            <person name="Ahrendt S."/>
            <person name="Looney B.P."/>
            <person name="Miyauchi S."/>
            <person name="Morin E."/>
            <person name="Drula E."/>
            <person name="Courty P.E."/>
            <person name="Chicoki N."/>
            <person name="Fauchery L."/>
            <person name="Kohler A."/>
            <person name="Kuo A."/>
            <person name="Labutti K."/>
            <person name="Pangilinan J."/>
            <person name="Lipzen A."/>
            <person name="Riley R."/>
            <person name="Andreopoulos W."/>
            <person name="He G."/>
            <person name="Johnson J."/>
            <person name="Barry K.W."/>
            <person name="Grigoriev I.V."/>
            <person name="Nagy L."/>
            <person name="Hibbett D."/>
            <person name="Henrissat B."/>
            <person name="Matheny P.B."/>
            <person name="Labbe J."/>
            <person name="Martin F."/>
        </authorList>
    </citation>
    <scope>NUCLEOTIDE SEQUENCE</scope>
    <source>
        <strain evidence="1">FP105234-sp</strain>
    </source>
</reference>